<gene>
    <name evidence="1" type="ORF">PVK06_020940</name>
</gene>
<reference evidence="1 2" key="1">
    <citation type="submission" date="2023-03" db="EMBL/GenBank/DDBJ databases">
        <title>WGS of Gossypium arboreum.</title>
        <authorList>
            <person name="Yu D."/>
        </authorList>
    </citation>
    <scope>NUCLEOTIDE SEQUENCE [LARGE SCALE GENOMIC DNA]</scope>
    <source>
        <tissue evidence="1">Leaf</tissue>
    </source>
</reference>
<keyword evidence="2" id="KW-1185">Reference proteome</keyword>
<proteinExistence type="predicted"/>
<comment type="caution">
    <text evidence="1">The sequence shown here is derived from an EMBL/GenBank/DDBJ whole genome shotgun (WGS) entry which is preliminary data.</text>
</comment>
<protein>
    <submittedName>
        <fullName evidence="1">Uncharacterized protein</fullName>
    </submittedName>
</protein>
<accession>A0ABR0PPC7</accession>
<dbReference type="Proteomes" id="UP001358586">
    <property type="component" value="Chromosome 6"/>
</dbReference>
<name>A0ABR0PPC7_GOSAR</name>
<sequence>MQPLKLRQPVQQEHPEPVPHFPLVMVELPLDLPSKRGSRWRKQQQPQCRQSKSWPPCYPAFPTDPKTVILYVLHTTEALVSVLLHDSIGCDPAYNADTNAALREHPNISSYGLPDMTRLNSLLPYPMLSDNDSSELPVKLYELSE</sequence>
<evidence type="ECO:0000313" key="2">
    <source>
        <dbReference type="Proteomes" id="UP001358586"/>
    </source>
</evidence>
<organism evidence="1 2">
    <name type="scientific">Gossypium arboreum</name>
    <name type="common">Tree cotton</name>
    <name type="synonym">Gossypium nanking</name>
    <dbReference type="NCBI Taxonomy" id="29729"/>
    <lineage>
        <taxon>Eukaryota</taxon>
        <taxon>Viridiplantae</taxon>
        <taxon>Streptophyta</taxon>
        <taxon>Embryophyta</taxon>
        <taxon>Tracheophyta</taxon>
        <taxon>Spermatophyta</taxon>
        <taxon>Magnoliopsida</taxon>
        <taxon>eudicotyledons</taxon>
        <taxon>Gunneridae</taxon>
        <taxon>Pentapetalae</taxon>
        <taxon>rosids</taxon>
        <taxon>malvids</taxon>
        <taxon>Malvales</taxon>
        <taxon>Malvaceae</taxon>
        <taxon>Malvoideae</taxon>
        <taxon>Gossypium</taxon>
    </lineage>
</organism>
<evidence type="ECO:0000313" key="1">
    <source>
        <dbReference type="EMBL" id="KAK5826035.1"/>
    </source>
</evidence>
<dbReference type="EMBL" id="JARKNE010000006">
    <property type="protein sequence ID" value="KAK5826035.1"/>
    <property type="molecule type" value="Genomic_DNA"/>
</dbReference>